<reference evidence="11" key="1">
    <citation type="journal article" date="2020" name="Stud. Mycol.">
        <title>101 Dothideomycetes genomes: a test case for predicting lifestyles and emergence of pathogens.</title>
        <authorList>
            <person name="Haridas S."/>
            <person name="Albert R."/>
            <person name="Binder M."/>
            <person name="Bloem J."/>
            <person name="Labutti K."/>
            <person name="Salamov A."/>
            <person name="Andreopoulos B."/>
            <person name="Baker S."/>
            <person name="Barry K."/>
            <person name="Bills G."/>
            <person name="Bluhm B."/>
            <person name="Cannon C."/>
            <person name="Castanera R."/>
            <person name="Culley D."/>
            <person name="Daum C."/>
            <person name="Ezra D."/>
            <person name="Gonzalez J."/>
            <person name="Henrissat B."/>
            <person name="Kuo A."/>
            <person name="Liang C."/>
            <person name="Lipzen A."/>
            <person name="Lutzoni F."/>
            <person name="Magnuson J."/>
            <person name="Mondo S."/>
            <person name="Nolan M."/>
            <person name="Ohm R."/>
            <person name="Pangilinan J."/>
            <person name="Park H.-J."/>
            <person name="Ramirez L."/>
            <person name="Alfaro M."/>
            <person name="Sun H."/>
            <person name="Tritt A."/>
            <person name="Yoshinaga Y."/>
            <person name="Zwiers L.-H."/>
            <person name="Turgeon B."/>
            <person name="Goodwin S."/>
            <person name="Spatafora J."/>
            <person name="Crous P."/>
            <person name="Grigoriev I."/>
        </authorList>
    </citation>
    <scope>NUCLEOTIDE SEQUENCE</scope>
    <source>
        <strain evidence="11">CBS 116005</strain>
    </source>
</reference>
<evidence type="ECO:0000256" key="9">
    <source>
        <dbReference type="SAM" id="MobiDB-lite"/>
    </source>
</evidence>
<dbReference type="PANTHER" id="PTHR24419:SF18">
    <property type="entry name" value="SERINE_THREONINE-PROTEIN KINASE HASPIN"/>
    <property type="match status" value="1"/>
</dbReference>
<keyword evidence="5" id="KW-0418">Kinase</keyword>
<evidence type="ECO:0000313" key="12">
    <source>
        <dbReference type="Proteomes" id="UP000799436"/>
    </source>
</evidence>
<dbReference type="Proteomes" id="UP000799436">
    <property type="component" value="Unassembled WGS sequence"/>
</dbReference>
<dbReference type="Gene3D" id="1.10.510.10">
    <property type="entry name" value="Transferase(Phosphotransferase) domain 1"/>
    <property type="match status" value="1"/>
</dbReference>
<dbReference type="GO" id="GO:0005524">
    <property type="term" value="F:ATP binding"/>
    <property type="evidence" value="ECO:0007669"/>
    <property type="project" value="UniProtKB-KW"/>
</dbReference>
<feature type="region of interest" description="Disordered" evidence="9">
    <location>
        <begin position="49"/>
        <end position="101"/>
    </location>
</feature>
<dbReference type="SMART" id="SM01331">
    <property type="entry name" value="DUF3635"/>
    <property type="match status" value="1"/>
</dbReference>
<dbReference type="Gene3D" id="3.30.200.20">
    <property type="entry name" value="Phosphorylase Kinase, domain 1"/>
    <property type="match status" value="1"/>
</dbReference>
<dbReference type="GO" id="GO:0005634">
    <property type="term" value="C:nucleus"/>
    <property type="evidence" value="ECO:0007669"/>
    <property type="project" value="TreeGrafter"/>
</dbReference>
<evidence type="ECO:0000259" key="10">
    <source>
        <dbReference type="PROSITE" id="PS50011"/>
    </source>
</evidence>
<evidence type="ECO:0000256" key="1">
    <source>
        <dbReference type="ARBA" id="ARBA00012513"/>
    </source>
</evidence>
<dbReference type="OrthoDB" id="21018at2759"/>
<dbReference type="EC" id="2.7.11.1" evidence="1"/>
<dbReference type="Pfam" id="PF12330">
    <property type="entry name" value="Haspin_kinase"/>
    <property type="match status" value="1"/>
</dbReference>
<evidence type="ECO:0000313" key="11">
    <source>
        <dbReference type="EMBL" id="KAF2770462.1"/>
    </source>
</evidence>
<sequence>MPPKHVYGKRSKAIYDPLAVFGSPQSAERLTKDEDDAITELANQVHKLEIRRAEHNEDKHAKPDRRALAERNANSQVESEVKRTERKGRREKVEKAEEKRNDEDVVILNNAVAHITSEKVSEELREVPVNDAQEVQLAELRSLPLLEQASAAQEDKENNRTAEDVQYDDTKADFVARKPHATHHNATVYATHDQALPTLPVRNVYTQHCQPLLALSSHPMTDFTQWSDQLASHFSLTKIAEASFGEVYRISLLEHILGLTRSDESVFKVIALKSPASTLPREAKRRKAALKKAEAMSKVEDVANEVKLLQRMSSIPGFTNFRDVRVLQGRPSALFIEAFHSWNEGQKARKKDVSVFPDPAKKTSYGDDELWAVIEMQDAGTDLERYIEAGQAREIWTVWDVFWQVICSLAKGEEGAEFEHRDLHLGNICVRSAPSCPSTSESTTIDVKKKLGFTRLETTIIDYTISRCIMHSHDIAFTDLAHPSQASLFEGDSTEEYQYDIYRYMRGAALLSNPMADYSLPETQAASAQAISDGRDWKAYHPVTNLVWLHFVLYKLLEQVRWPSKQKAPPKKSRPSEHAEWKRANDLEHKLLRVQNLLDPDTVCERESSVRSASDLVSLALTEGWLDFEDVVGEVSVVDDHCDEQAEVGECVEAETGYSSELREKMAGLKVRVDLIEECGLEIAEEEARANTRKVRKGREKRR</sequence>
<evidence type="ECO:0000256" key="4">
    <source>
        <dbReference type="ARBA" id="ARBA00022741"/>
    </source>
</evidence>
<dbReference type="GO" id="GO:0005737">
    <property type="term" value="C:cytoplasm"/>
    <property type="evidence" value="ECO:0007669"/>
    <property type="project" value="TreeGrafter"/>
</dbReference>
<dbReference type="InterPro" id="IPR000719">
    <property type="entry name" value="Prot_kinase_dom"/>
</dbReference>
<dbReference type="GO" id="GO:0000278">
    <property type="term" value="P:mitotic cell cycle"/>
    <property type="evidence" value="ECO:0007669"/>
    <property type="project" value="TreeGrafter"/>
</dbReference>
<dbReference type="AlphaFoldDB" id="A0A6G1LCZ3"/>
<feature type="compositionally biased region" description="Basic and acidic residues" evidence="9">
    <location>
        <begin position="91"/>
        <end position="101"/>
    </location>
</feature>
<feature type="compositionally biased region" description="Basic and acidic residues" evidence="9">
    <location>
        <begin position="49"/>
        <end position="69"/>
    </location>
</feature>
<keyword evidence="2" id="KW-0723">Serine/threonine-protein kinase</keyword>
<accession>A0A6G1LCZ3</accession>
<gene>
    <name evidence="11" type="ORF">EJ03DRAFT_326360</name>
</gene>
<evidence type="ECO:0000256" key="2">
    <source>
        <dbReference type="ARBA" id="ARBA00022527"/>
    </source>
</evidence>
<comment type="catalytic activity">
    <reaction evidence="7">
        <text>L-threonyl-[protein] + ATP = O-phospho-L-threonyl-[protein] + ADP + H(+)</text>
        <dbReference type="Rhea" id="RHEA:46608"/>
        <dbReference type="Rhea" id="RHEA-COMP:11060"/>
        <dbReference type="Rhea" id="RHEA-COMP:11605"/>
        <dbReference type="ChEBI" id="CHEBI:15378"/>
        <dbReference type="ChEBI" id="CHEBI:30013"/>
        <dbReference type="ChEBI" id="CHEBI:30616"/>
        <dbReference type="ChEBI" id="CHEBI:61977"/>
        <dbReference type="ChEBI" id="CHEBI:456216"/>
        <dbReference type="EC" id="2.7.11.1"/>
    </reaction>
</comment>
<evidence type="ECO:0000256" key="5">
    <source>
        <dbReference type="ARBA" id="ARBA00022777"/>
    </source>
</evidence>
<keyword evidence="3" id="KW-0808">Transferase</keyword>
<protein>
    <recommendedName>
        <fullName evidence="1">non-specific serine/threonine protein kinase</fullName>
        <ecNumber evidence="1">2.7.11.1</ecNumber>
    </recommendedName>
</protein>
<evidence type="ECO:0000256" key="3">
    <source>
        <dbReference type="ARBA" id="ARBA00022679"/>
    </source>
</evidence>
<dbReference type="GO" id="GO:0035556">
    <property type="term" value="P:intracellular signal transduction"/>
    <property type="evidence" value="ECO:0007669"/>
    <property type="project" value="TreeGrafter"/>
</dbReference>
<feature type="domain" description="Protein kinase" evidence="10">
    <location>
        <begin position="233"/>
        <end position="703"/>
    </location>
</feature>
<dbReference type="InterPro" id="IPR011009">
    <property type="entry name" value="Kinase-like_dom_sf"/>
</dbReference>
<dbReference type="EMBL" id="ML995825">
    <property type="protein sequence ID" value="KAF2770462.1"/>
    <property type="molecule type" value="Genomic_DNA"/>
</dbReference>
<comment type="catalytic activity">
    <reaction evidence="8">
        <text>L-seryl-[protein] + ATP = O-phospho-L-seryl-[protein] + ADP + H(+)</text>
        <dbReference type="Rhea" id="RHEA:17989"/>
        <dbReference type="Rhea" id="RHEA-COMP:9863"/>
        <dbReference type="Rhea" id="RHEA-COMP:11604"/>
        <dbReference type="ChEBI" id="CHEBI:15378"/>
        <dbReference type="ChEBI" id="CHEBI:29999"/>
        <dbReference type="ChEBI" id="CHEBI:30616"/>
        <dbReference type="ChEBI" id="CHEBI:83421"/>
        <dbReference type="ChEBI" id="CHEBI:456216"/>
        <dbReference type="EC" id="2.7.11.1"/>
    </reaction>
</comment>
<proteinExistence type="predicted"/>
<evidence type="ECO:0000256" key="7">
    <source>
        <dbReference type="ARBA" id="ARBA00047899"/>
    </source>
</evidence>
<name>A0A6G1LCZ3_9PEZI</name>
<keyword evidence="12" id="KW-1185">Reference proteome</keyword>
<evidence type="ECO:0000256" key="8">
    <source>
        <dbReference type="ARBA" id="ARBA00048679"/>
    </source>
</evidence>
<dbReference type="PANTHER" id="PTHR24419">
    <property type="entry name" value="INTERLEUKIN-1 RECEPTOR-ASSOCIATED KINASE"/>
    <property type="match status" value="1"/>
</dbReference>
<dbReference type="SUPFAM" id="SSF56112">
    <property type="entry name" value="Protein kinase-like (PK-like)"/>
    <property type="match status" value="1"/>
</dbReference>
<keyword evidence="6" id="KW-0067">ATP-binding</keyword>
<keyword evidence="4" id="KW-0547">Nucleotide-binding</keyword>
<organism evidence="11 12">
    <name type="scientific">Teratosphaeria nubilosa</name>
    <dbReference type="NCBI Taxonomy" id="161662"/>
    <lineage>
        <taxon>Eukaryota</taxon>
        <taxon>Fungi</taxon>
        <taxon>Dikarya</taxon>
        <taxon>Ascomycota</taxon>
        <taxon>Pezizomycotina</taxon>
        <taxon>Dothideomycetes</taxon>
        <taxon>Dothideomycetidae</taxon>
        <taxon>Mycosphaerellales</taxon>
        <taxon>Teratosphaeriaceae</taxon>
        <taxon>Teratosphaeria</taxon>
    </lineage>
</organism>
<dbReference type="PROSITE" id="PS50011">
    <property type="entry name" value="PROTEIN_KINASE_DOM"/>
    <property type="match status" value="1"/>
</dbReference>
<evidence type="ECO:0000256" key="6">
    <source>
        <dbReference type="ARBA" id="ARBA00022840"/>
    </source>
</evidence>
<dbReference type="GO" id="GO:0072354">
    <property type="term" value="F:histone H3T3 kinase activity"/>
    <property type="evidence" value="ECO:0007669"/>
    <property type="project" value="TreeGrafter"/>
</dbReference>
<dbReference type="InterPro" id="IPR024604">
    <property type="entry name" value="GSG2_C"/>
</dbReference>